<name>A0A1I7WMJ6_HETBA</name>
<evidence type="ECO:0000313" key="3">
    <source>
        <dbReference type="WBParaSite" id="Hba_06366"/>
    </source>
</evidence>
<feature type="transmembrane region" description="Helical" evidence="1">
    <location>
        <begin position="286"/>
        <end position="309"/>
    </location>
</feature>
<evidence type="ECO:0000256" key="1">
    <source>
        <dbReference type="SAM" id="Phobius"/>
    </source>
</evidence>
<feature type="transmembrane region" description="Helical" evidence="1">
    <location>
        <begin position="131"/>
        <end position="147"/>
    </location>
</feature>
<feature type="transmembrane region" description="Helical" evidence="1">
    <location>
        <begin position="76"/>
        <end position="97"/>
    </location>
</feature>
<dbReference type="Proteomes" id="UP000095283">
    <property type="component" value="Unplaced"/>
</dbReference>
<keyword evidence="1" id="KW-1133">Transmembrane helix</keyword>
<feature type="transmembrane region" description="Helical" evidence="1">
    <location>
        <begin position="159"/>
        <end position="176"/>
    </location>
</feature>
<feature type="transmembrane region" description="Helical" evidence="1">
    <location>
        <begin position="188"/>
        <end position="206"/>
    </location>
</feature>
<keyword evidence="2" id="KW-1185">Reference proteome</keyword>
<evidence type="ECO:0000313" key="2">
    <source>
        <dbReference type="Proteomes" id="UP000095283"/>
    </source>
</evidence>
<organism evidence="2 3">
    <name type="scientific">Heterorhabditis bacteriophora</name>
    <name type="common">Entomopathogenic nematode worm</name>
    <dbReference type="NCBI Taxonomy" id="37862"/>
    <lineage>
        <taxon>Eukaryota</taxon>
        <taxon>Metazoa</taxon>
        <taxon>Ecdysozoa</taxon>
        <taxon>Nematoda</taxon>
        <taxon>Chromadorea</taxon>
        <taxon>Rhabditida</taxon>
        <taxon>Rhabditina</taxon>
        <taxon>Rhabditomorpha</taxon>
        <taxon>Strongyloidea</taxon>
        <taxon>Heterorhabditidae</taxon>
        <taxon>Heterorhabditis</taxon>
    </lineage>
</organism>
<proteinExistence type="predicted"/>
<dbReference type="AlphaFoldDB" id="A0A1I7WMJ6"/>
<accession>A0A1I7WMJ6</accession>
<sequence>MDYSAPQDMCYHSLIWASMFFTFSLASSILNQLIESSLFFEFPLILILFQGGLTLTVLETLKYFKLLRFSSFTLSISTRLILPAAAISVVNYITVVLVDNPNYLYIDKVKCFGATTTVCFFLLVTRRTISLWYTTMAFISSVTIYYGLSFDDSPSDSSFWIGGILIFLQISSHLMISQTLRWVQSPEFLYIQSLFTVIILFGVELFKHDVKMMSTYLFIWRFPYFFPVFGSLLFCNIIAHYAFLKTLQYTDIFTVAMISNMRAACQFIIFYYIYRYVSMQKTWEKYSTISVCLSVLSTIISTIFCIGYIRRQAFM</sequence>
<keyword evidence="1" id="KW-0472">Membrane</keyword>
<feature type="transmembrane region" description="Helical" evidence="1">
    <location>
        <begin position="12"/>
        <end position="30"/>
    </location>
</feature>
<protein>
    <submittedName>
        <fullName evidence="3">TPT domain-containing protein</fullName>
    </submittedName>
</protein>
<dbReference type="WBParaSite" id="Hba_06366">
    <property type="protein sequence ID" value="Hba_06366"/>
    <property type="gene ID" value="Hba_06366"/>
</dbReference>
<keyword evidence="1" id="KW-0812">Transmembrane</keyword>
<feature type="transmembrane region" description="Helical" evidence="1">
    <location>
        <begin position="255"/>
        <end position="274"/>
    </location>
</feature>
<feature type="transmembrane region" description="Helical" evidence="1">
    <location>
        <begin position="218"/>
        <end position="243"/>
    </location>
</feature>
<reference evidence="3" key="1">
    <citation type="submission" date="2016-11" db="UniProtKB">
        <authorList>
            <consortium name="WormBaseParasite"/>
        </authorList>
    </citation>
    <scope>IDENTIFICATION</scope>
</reference>
<feature type="transmembrane region" description="Helical" evidence="1">
    <location>
        <begin position="42"/>
        <end position="64"/>
    </location>
</feature>